<accession>A0AC60QJZ8</accession>
<dbReference type="EMBL" id="JABSTQ010007968">
    <property type="protein sequence ID" value="KAG0435044.1"/>
    <property type="molecule type" value="Genomic_DNA"/>
</dbReference>
<reference evidence="1 2" key="1">
    <citation type="journal article" date="2020" name="Cell">
        <title>Large-Scale Comparative Analyses of Tick Genomes Elucidate Their Genetic Diversity and Vector Capacities.</title>
        <authorList>
            <consortium name="Tick Genome and Microbiome Consortium (TIGMIC)"/>
            <person name="Jia N."/>
            <person name="Wang J."/>
            <person name="Shi W."/>
            <person name="Du L."/>
            <person name="Sun Y."/>
            <person name="Zhan W."/>
            <person name="Jiang J.F."/>
            <person name="Wang Q."/>
            <person name="Zhang B."/>
            <person name="Ji P."/>
            <person name="Bell-Sakyi L."/>
            <person name="Cui X.M."/>
            <person name="Yuan T.T."/>
            <person name="Jiang B.G."/>
            <person name="Yang W.F."/>
            <person name="Lam T.T."/>
            <person name="Chang Q.C."/>
            <person name="Ding S.J."/>
            <person name="Wang X.J."/>
            <person name="Zhu J.G."/>
            <person name="Ruan X.D."/>
            <person name="Zhao L."/>
            <person name="Wei J.T."/>
            <person name="Ye R.Z."/>
            <person name="Que T.C."/>
            <person name="Du C.H."/>
            <person name="Zhou Y.H."/>
            <person name="Cheng J.X."/>
            <person name="Dai P.F."/>
            <person name="Guo W.B."/>
            <person name="Han X.H."/>
            <person name="Huang E.J."/>
            <person name="Li L.F."/>
            <person name="Wei W."/>
            <person name="Gao Y.C."/>
            <person name="Liu J.Z."/>
            <person name="Shao H.Z."/>
            <person name="Wang X."/>
            <person name="Wang C.C."/>
            <person name="Yang T.C."/>
            <person name="Huo Q.B."/>
            <person name="Li W."/>
            <person name="Chen H.Y."/>
            <person name="Chen S.E."/>
            <person name="Zhou L.G."/>
            <person name="Ni X.B."/>
            <person name="Tian J.H."/>
            <person name="Sheng Y."/>
            <person name="Liu T."/>
            <person name="Pan Y.S."/>
            <person name="Xia L.Y."/>
            <person name="Li J."/>
            <person name="Zhao F."/>
            <person name="Cao W.C."/>
        </authorList>
    </citation>
    <scope>NUCLEOTIDE SEQUENCE [LARGE SCALE GENOMIC DNA]</scope>
    <source>
        <strain evidence="1">Iper-2018</strain>
    </source>
</reference>
<evidence type="ECO:0000313" key="1">
    <source>
        <dbReference type="EMBL" id="KAG0435044.1"/>
    </source>
</evidence>
<keyword evidence="2" id="KW-1185">Reference proteome</keyword>
<proteinExistence type="predicted"/>
<dbReference type="Proteomes" id="UP000805193">
    <property type="component" value="Unassembled WGS sequence"/>
</dbReference>
<name>A0AC60QJZ8_IXOPE</name>
<evidence type="ECO:0000313" key="2">
    <source>
        <dbReference type="Proteomes" id="UP000805193"/>
    </source>
</evidence>
<comment type="caution">
    <text evidence="1">The sequence shown here is derived from an EMBL/GenBank/DDBJ whole genome shotgun (WGS) entry which is preliminary data.</text>
</comment>
<organism evidence="1 2">
    <name type="scientific">Ixodes persulcatus</name>
    <name type="common">Taiga tick</name>
    <dbReference type="NCBI Taxonomy" id="34615"/>
    <lineage>
        <taxon>Eukaryota</taxon>
        <taxon>Metazoa</taxon>
        <taxon>Ecdysozoa</taxon>
        <taxon>Arthropoda</taxon>
        <taxon>Chelicerata</taxon>
        <taxon>Arachnida</taxon>
        <taxon>Acari</taxon>
        <taxon>Parasitiformes</taxon>
        <taxon>Ixodida</taxon>
        <taxon>Ixodoidea</taxon>
        <taxon>Ixodidae</taxon>
        <taxon>Ixodinae</taxon>
        <taxon>Ixodes</taxon>
    </lineage>
</organism>
<gene>
    <name evidence="1" type="ORF">HPB47_018714</name>
</gene>
<protein>
    <submittedName>
        <fullName evidence="1">Uncharacterized protein</fullName>
    </submittedName>
</protein>
<sequence length="183" mass="20292">MSVVMRSKAKSSSLGADSKEGESSEQLSSGAADEAVGIGTSDRTIEILKLQLEIERVKLAQIQSRSERGVRDSTKMGELAKELRAVLVPMPESEALAPAWFKSAETMMNRCETPEEARGAIILPFLREKARSMVASRAGGRVLSFMELRELVLSELKMTPEEYKRIFYKTREESAESWSQSAT</sequence>